<dbReference type="CDD" id="cd05233">
    <property type="entry name" value="SDR_c"/>
    <property type="match status" value="1"/>
</dbReference>
<dbReference type="PROSITE" id="PS00061">
    <property type="entry name" value="ADH_SHORT"/>
    <property type="match status" value="1"/>
</dbReference>
<dbReference type="STRING" id="1121322.SAMN02745136_03231"/>
<gene>
    <name evidence="3" type="ORF">SAMN02745136_03231</name>
</gene>
<organism evidence="3 4">
    <name type="scientific">Anaerocolumna jejuensis DSM 15929</name>
    <dbReference type="NCBI Taxonomy" id="1121322"/>
    <lineage>
        <taxon>Bacteria</taxon>
        <taxon>Bacillati</taxon>
        <taxon>Bacillota</taxon>
        <taxon>Clostridia</taxon>
        <taxon>Lachnospirales</taxon>
        <taxon>Lachnospiraceae</taxon>
        <taxon>Anaerocolumna</taxon>
    </lineage>
</organism>
<accession>A0A1M6UXL2</accession>
<dbReference type="PANTHER" id="PTHR42901">
    <property type="entry name" value="ALCOHOL DEHYDROGENASE"/>
    <property type="match status" value="1"/>
</dbReference>
<keyword evidence="4" id="KW-1185">Reference proteome</keyword>
<evidence type="ECO:0000313" key="4">
    <source>
        <dbReference type="Proteomes" id="UP000184386"/>
    </source>
</evidence>
<dbReference type="InterPro" id="IPR020904">
    <property type="entry name" value="Sc_DH/Rdtase_CS"/>
</dbReference>
<dbReference type="Gene3D" id="3.40.50.720">
    <property type="entry name" value="NAD(P)-binding Rossmann-like Domain"/>
    <property type="match status" value="1"/>
</dbReference>
<comment type="similarity">
    <text evidence="1">Belongs to the short-chain dehydrogenases/reductases (SDR) family.</text>
</comment>
<dbReference type="InterPro" id="IPR036291">
    <property type="entry name" value="NAD(P)-bd_dom_sf"/>
</dbReference>
<name>A0A1M6UXL2_9FIRM</name>
<sequence>MKIDGKNIVLTGASSGIGKEILKRLQQYDVKIIAVSRTISKIPCNEKVIPYSCDVSKKEEVDKLFEYAQEKLGNIDIFFANAGFAFCEQIREADWEHMEEIFRTNVFSPIYSVEKMRVANGKRKYAVVITCSAVSEVPLPGYSLYCSTKHAINGFGRVFQYETRKNELISFVYPIATKTNFFTNAAQKAPVPWPVQAPDKVAKSVVRGVEKDRHFIYPSKAYAVIRTLNRIFPFNSSVYAKIQSNKFHRWAHSAYDLHS</sequence>
<dbReference type="GO" id="GO:0005829">
    <property type="term" value="C:cytosol"/>
    <property type="evidence" value="ECO:0007669"/>
    <property type="project" value="TreeGrafter"/>
</dbReference>
<reference evidence="3 4" key="1">
    <citation type="submission" date="2016-11" db="EMBL/GenBank/DDBJ databases">
        <authorList>
            <person name="Jaros S."/>
            <person name="Januszkiewicz K."/>
            <person name="Wedrychowicz H."/>
        </authorList>
    </citation>
    <scope>NUCLEOTIDE SEQUENCE [LARGE SCALE GENOMIC DNA]</scope>
    <source>
        <strain evidence="3 4">DSM 15929</strain>
    </source>
</reference>
<dbReference type="EMBL" id="FRAC01000016">
    <property type="protein sequence ID" value="SHK74007.1"/>
    <property type="molecule type" value="Genomic_DNA"/>
</dbReference>
<dbReference type="RefSeq" id="WP_073277778.1">
    <property type="nucleotide sequence ID" value="NZ_FRAC01000016.1"/>
</dbReference>
<dbReference type="Pfam" id="PF00106">
    <property type="entry name" value="adh_short"/>
    <property type="match status" value="1"/>
</dbReference>
<dbReference type="GO" id="GO:0016491">
    <property type="term" value="F:oxidoreductase activity"/>
    <property type="evidence" value="ECO:0007669"/>
    <property type="project" value="UniProtKB-KW"/>
</dbReference>
<dbReference type="AlphaFoldDB" id="A0A1M6UXL2"/>
<evidence type="ECO:0000256" key="2">
    <source>
        <dbReference type="ARBA" id="ARBA00023002"/>
    </source>
</evidence>
<evidence type="ECO:0000256" key="1">
    <source>
        <dbReference type="ARBA" id="ARBA00006484"/>
    </source>
</evidence>
<proteinExistence type="inferred from homology"/>
<keyword evidence="2" id="KW-0560">Oxidoreductase</keyword>
<dbReference type="PANTHER" id="PTHR42901:SF1">
    <property type="entry name" value="ALCOHOL DEHYDROGENASE"/>
    <property type="match status" value="1"/>
</dbReference>
<dbReference type="Proteomes" id="UP000184386">
    <property type="component" value="Unassembled WGS sequence"/>
</dbReference>
<evidence type="ECO:0000313" key="3">
    <source>
        <dbReference type="EMBL" id="SHK74007.1"/>
    </source>
</evidence>
<dbReference type="PRINTS" id="PR00081">
    <property type="entry name" value="GDHRDH"/>
</dbReference>
<dbReference type="SUPFAM" id="SSF51735">
    <property type="entry name" value="NAD(P)-binding Rossmann-fold domains"/>
    <property type="match status" value="1"/>
</dbReference>
<protein>
    <submittedName>
        <fullName evidence="3">Short-chain dehydrogenase</fullName>
    </submittedName>
</protein>
<dbReference type="OrthoDB" id="9803333at2"/>
<dbReference type="InterPro" id="IPR002347">
    <property type="entry name" value="SDR_fam"/>
</dbReference>